<evidence type="ECO:0000313" key="14">
    <source>
        <dbReference type="EMBL" id="CAG9861835.1"/>
    </source>
</evidence>
<dbReference type="AlphaFoldDB" id="A0A9N9XQC4"/>
<keyword evidence="10" id="KW-1015">Disulfide bond</keyword>
<evidence type="ECO:0000256" key="2">
    <source>
        <dbReference type="ARBA" id="ARBA00010651"/>
    </source>
</evidence>
<dbReference type="InterPro" id="IPR004192">
    <property type="entry name" value="Rieske_TM"/>
</dbReference>
<keyword evidence="9" id="KW-0472">Membrane</keyword>
<keyword evidence="4" id="KW-0001">2Fe-2S</keyword>
<name>A0A9N9XQC4_PHYSR</name>
<dbReference type="InterPro" id="IPR037008">
    <property type="entry name" value="bc1_Rieske_TM_sf"/>
</dbReference>
<evidence type="ECO:0000256" key="3">
    <source>
        <dbReference type="ARBA" id="ARBA00022692"/>
    </source>
</evidence>
<evidence type="ECO:0000259" key="13">
    <source>
        <dbReference type="PROSITE" id="PS51296"/>
    </source>
</evidence>
<evidence type="ECO:0000313" key="15">
    <source>
        <dbReference type="Proteomes" id="UP001153712"/>
    </source>
</evidence>
<comment type="catalytic activity">
    <reaction evidence="11">
        <text>a quinol + 2 Fe(III)-[cytochrome c](out) = a quinone + 2 Fe(II)-[cytochrome c](out) + 2 H(+)(out)</text>
        <dbReference type="Rhea" id="RHEA:11484"/>
        <dbReference type="Rhea" id="RHEA-COMP:10350"/>
        <dbReference type="Rhea" id="RHEA-COMP:14399"/>
        <dbReference type="ChEBI" id="CHEBI:15378"/>
        <dbReference type="ChEBI" id="CHEBI:24646"/>
        <dbReference type="ChEBI" id="CHEBI:29033"/>
        <dbReference type="ChEBI" id="CHEBI:29034"/>
        <dbReference type="ChEBI" id="CHEBI:132124"/>
        <dbReference type="EC" id="7.1.1.8"/>
    </reaction>
</comment>
<evidence type="ECO:0000256" key="12">
    <source>
        <dbReference type="RuleBase" id="RU004495"/>
    </source>
</evidence>
<dbReference type="PANTHER" id="PTHR10134">
    <property type="entry name" value="CYTOCHROME B-C1 COMPLEX SUBUNIT RIESKE, MITOCHONDRIAL"/>
    <property type="match status" value="1"/>
</dbReference>
<dbReference type="SUPFAM" id="SSF50022">
    <property type="entry name" value="ISP domain"/>
    <property type="match status" value="1"/>
</dbReference>
<reference evidence="14" key="1">
    <citation type="submission" date="2022-01" db="EMBL/GenBank/DDBJ databases">
        <authorList>
            <person name="King R."/>
        </authorList>
    </citation>
    <scope>NUCLEOTIDE SEQUENCE</scope>
</reference>
<dbReference type="Pfam" id="PF00355">
    <property type="entry name" value="Rieske"/>
    <property type="match status" value="1"/>
</dbReference>
<keyword evidence="5" id="KW-0479">Metal-binding</keyword>
<keyword evidence="7" id="KW-0408">Iron</keyword>
<evidence type="ECO:0000256" key="1">
    <source>
        <dbReference type="ARBA" id="ARBA00004167"/>
    </source>
</evidence>
<accession>A0A9N9XQC4</accession>
<evidence type="ECO:0000256" key="10">
    <source>
        <dbReference type="ARBA" id="ARBA00023157"/>
    </source>
</evidence>
<dbReference type="PROSITE" id="PS51296">
    <property type="entry name" value="RIESKE"/>
    <property type="match status" value="1"/>
</dbReference>
<dbReference type="SUPFAM" id="SSF81502">
    <property type="entry name" value="ISP transmembrane anchor"/>
    <property type="match status" value="1"/>
</dbReference>
<dbReference type="Gene3D" id="1.20.5.270">
    <property type="entry name" value="Ubiquinol cytochrome reductase, transmembrane domain"/>
    <property type="match status" value="1"/>
</dbReference>
<evidence type="ECO:0000256" key="8">
    <source>
        <dbReference type="ARBA" id="ARBA00023014"/>
    </source>
</evidence>
<dbReference type="GO" id="GO:0046872">
    <property type="term" value="F:metal ion binding"/>
    <property type="evidence" value="ECO:0007669"/>
    <property type="project" value="UniProtKB-KW"/>
</dbReference>
<dbReference type="InterPro" id="IPR006317">
    <property type="entry name" value="Ubiquinol_cyt_c_Rdtase_Fe-S-su"/>
</dbReference>
<comment type="cofactor">
    <cofactor evidence="11">
        <name>[2Fe-2S] cluster</name>
        <dbReference type="ChEBI" id="CHEBI:190135"/>
    </cofactor>
    <text evidence="11">Binds 1 [2Fe-2S] cluster per subunit.</text>
</comment>
<keyword evidence="12" id="KW-0496">Mitochondrion</keyword>
<proteinExistence type="inferred from homology"/>
<organism evidence="14 15">
    <name type="scientific">Phyllotreta striolata</name>
    <name type="common">Striped flea beetle</name>
    <name type="synonym">Crioceris striolata</name>
    <dbReference type="NCBI Taxonomy" id="444603"/>
    <lineage>
        <taxon>Eukaryota</taxon>
        <taxon>Metazoa</taxon>
        <taxon>Ecdysozoa</taxon>
        <taxon>Arthropoda</taxon>
        <taxon>Hexapoda</taxon>
        <taxon>Insecta</taxon>
        <taxon>Pterygota</taxon>
        <taxon>Neoptera</taxon>
        <taxon>Endopterygota</taxon>
        <taxon>Coleoptera</taxon>
        <taxon>Polyphaga</taxon>
        <taxon>Cucujiformia</taxon>
        <taxon>Chrysomeloidea</taxon>
        <taxon>Chrysomelidae</taxon>
        <taxon>Galerucinae</taxon>
        <taxon>Alticini</taxon>
        <taxon>Phyllotreta</taxon>
    </lineage>
</organism>
<dbReference type="InterPro" id="IPR014349">
    <property type="entry name" value="Rieske_Fe-S_prot"/>
</dbReference>
<comment type="similarity">
    <text evidence="2">Belongs to the Rieske iron-sulfur protein family.</text>
</comment>
<evidence type="ECO:0000256" key="9">
    <source>
        <dbReference type="ARBA" id="ARBA00023136"/>
    </source>
</evidence>
<keyword evidence="6" id="KW-1133">Transmembrane helix</keyword>
<dbReference type="GO" id="GO:0005743">
    <property type="term" value="C:mitochondrial inner membrane"/>
    <property type="evidence" value="ECO:0007669"/>
    <property type="project" value="UniProtKB-SubCell"/>
</dbReference>
<dbReference type="PRINTS" id="PR00162">
    <property type="entry name" value="RIESKE"/>
</dbReference>
<sequence length="224" mass="24916">MFTKALRFNVRNFKYYAASPRLFARAAHTDYKVPDFDEDRKESLQCPTMRSSDSEDRRRGAVGLITLIGGALAMYGTKAEIHRYVLFMGASADVLALAKIEVNLSEIPEGKSATFKWRGKPIFVRRRSPDQIRSSEKVPLSELRDPATDDERCPNKKFLVIIGICTHLGCVPIADAGDYGPGGYYCPCHGSHFDASGRIRKGPANTNMDIPEHTFVDENTLVIG</sequence>
<evidence type="ECO:0000256" key="5">
    <source>
        <dbReference type="ARBA" id="ARBA00022723"/>
    </source>
</evidence>
<dbReference type="OrthoDB" id="1637982at2759"/>
<dbReference type="NCBIfam" id="TIGR01416">
    <property type="entry name" value="Rieske_proteo"/>
    <property type="match status" value="1"/>
</dbReference>
<keyword evidence="15" id="KW-1185">Reference proteome</keyword>
<gene>
    <name evidence="14" type="ORF">PHYEVI_LOCUS8161</name>
</gene>
<protein>
    <recommendedName>
        <fullName evidence="11">Cytochrome b-c1 complex subunit Rieske, mitochondrial</fullName>
        <ecNumber evidence="11">7.1.1.8</ecNumber>
    </recommendedName>
</protein>
<dbReference type="Pfam" id="PF02921">
    <property type="entry name" value="UCR_TM"/>
    <property type="match status" value="1"/>
</dbReference>
<comment type="miscellaneous">
    <text evidence="11">The Rieske protein is a high potential 2Fe-2S protein.</text>
</comment>
<dbReference type="InterPro" id="IPR005805">
    <property type="entry name" value="Rieske_Fe-S_prot_C"/>
</dbReference>
<evidence type="ECO:0000256" key="4">
    <source>
        <dbReference type="ARBA" id="ARBA00022714"/>
    </source>
</evidence>
<dbReference type="Proteomes" id="UP001153712">
    <property type="component" value="Chromosome 5"/>
</dbReference>
<dbReference type="GO" id="GO:0008121">
    <property type="term" value="F:quinol-cytochrome-c reductase activity"/>
    <property type="evidence" value="ECO:0007669"/>
    <property type="project" value="UniProtKB-EC"/>
</dbReference>
<dbReference type="CDD" id="cd03470">
    <property type="entry name" value="Rieske_cytochrome_bc1"/>
    <property type="match status" value="1"/>
</dbReference>
<feature type="domain" description="Rieske" evidence="13">
    <location>
        <begin position="129"/>
        <end position="222"/>
    </location>
</feature>
<keyword evidence="8" id="KW-0411">Iron-sulfur</keyword>
<dbReference type="EMBL" id="OU900098">
    <property type="protein sequence ID" value="CAG9861835.1"/>
    <property type="molecule type" value="Genomic_DNA"/>
</dbReference>
<dbReference type="InterPro" id="IPR036922">
    <property type="entry name" value="Rieske_2Fe-2S_sf"/>
</dbReference>
<comment type="subcellular location">
    <subcellularLocation>
        <location evidence="1">Membrane</location>
        <topology evidence="1">Single-pass membrane protein</topology>
    </subcellularLocation>
    <subcellularLocation>
        <location evidence="12">Mitochondrion inner membrane</location>
    </subcellularLocation>
</comment>
<dbReference type="Gene3D" id="2.102.10.10">
    <property type="entry name" value="Rieske [2Fe-2S] iron-sulphur domain"/>
    <property type="match status" value="1"/>
</dbReference>
<dbReference type="EC" id="7.1.1.8" evidence="11"/>
<evidence type="ECO:0000256" key="6">
    <source>
        <dbReference type="ARBA" id="ARBA00022989"/>
    </source>
</evidence>
<keyword evidence="3" id="KW-0812">Transmembrane</keyword>
<evidence type="ECO:0000256" key="7">
    <source>
        <dbReference type="ARBA" id="ARBA00023004"/>
    </source>
</evidence>
<keyword evidence="11" id="KW-0813">Transport</keyword>
<evidence type="ECO:0000256" key="11">
    <source>
        <dbReference type="RuleBase" id="RU004494"/>
    </source>
</evidence>
<keyword evidence="12" id="KW-0679">Respiratory chain</keyword>
<dbReference type="InterPro" id="IPR017941">
    <property type="entry name" value="Rieske_2Fe-2S"/>
</dbReference>
<dbReference type="GO" id="GO:0051537">
    <property type="term" value="F:2 iron, 2 sulfur cluster binding"/>
    <property type="evidence" value="ECO:0007669"/>
    <property type="project" value="UniProtKB-KW"/>
</dbReference>
<dbReference type="FunFam" id="2.102.10.10:FF:000001">
    <property type="entry name" value="Cytochrome b-c1 complex subunit Rieske, mitochondrial"/>
    <property type="match status" value="1"/>
</dbReference>
<keyword evidence="11" id="KW-0249">Electron transport</keyword>